<reference evidence="1 2" key="1">
    <citation type="journal article" date="2010" name="Cell">
        <title>The genome of Naegleria gruberi illuminates early eukaryotic versatility.</title>
        <authorList>
            <person name="Fritz-Laylin L.K."/>
            <person name="Prochnik S.E."/>
            <person name="Ginger M.L."/>
            <person name="Dacks J.B."/>
            <person name="Carpenter M.L."/>
            <person name="Field M.C."/>
            <person name="Kuo A."/>
            <person name="Paredez A."/>
            <person name="Chapman J."/>
            <person name="Pham J."/>
            <person name="Shu S."/>
            <person name="Neupane R."/>
            <person name="Cipriano M."/>
            <person name="Mancuso J."/>
            <person name="Tu H."/>
            <person name="Salamov A."/>
            <person name="Lindquist E."/>
            <person name="Shapiro H."/>
            <person name="Lucas S."/>
            <person name="Grigoriev I.V."/>
            <person name="Cande W.Z."/>
            <person name="Fulton C."/>
            <person name="Rokhsar D.S."/>
            <person name="Dawson S.C."/>
        </authorList>
    </citation>
    <scope>NUCLEOTIDE SEQUENCE [LARGE SCALE GENOMIC DNA]</scope>
    <source>
        <strain evidence="1 2">NEG-M</strain>
    </source>
</reference>
<accession>D2V7W9</accession>
<evidence type="ECO:0000313" key="1">
    <source>
        <dbReference type="EMBL" id="EFC47079.1"/>
    </source>
</evidence>
<dbReference type="KEGG" id="ngr:NAEGRDRAFT_64950"/>
<protein>
    <submittedName>
        <fullName evidence="1">Predicted protein</fullName>
    </submittedName>
</protein>
<gene>
    <name evidence="1" type="ORF">NAEGRDRAFT_64950</name>
</gene>
<dbReference type="InParanoid" id="D2V7W9"/>
<sequence>MPTRSSDIYDRVKNVMDMCKEINTGENAMFNVTFTCQDSQPLVVGQVARPCSVEKDKVLFPEKCMPIDTLRIEICFNYSNSISELSKFTNYALKNEEEIINSLITIIDHDNHQVYFKLKTNYFNEEKESLDRYIVIGKMDNSEHAFIFDVSHFAESCGVIPKNLKHIYKLCMPSDLAKHFENLKSGNSTNSDKSVRRVGFGIFFRADTLSDRYRCRWYYNNHTIATDSSLIGLVGSNSKYGNYGIQILAETSSVYGCNYTGVIDVGYYKFKLSGWTKYESYQSAHHYTCKLTQEVKYLNK</sequence>
<evidence type="ECO:0000313" key="2">
    <source>
        <dbReference type="Proteomes" id="UP000006671"/>
    </source>
</evidence>
<dbReference type="RefSeq" id="XP_002679823.1">
    <property type="nucleotide sequence ID" value="XM_002679777.1"/>
</dbReference>
<dbReference type="GeneID" id="8861256"/>
<dbReference type="Proteomes" id="UP000006671">
    <property type="component" value="Unassembled WGS sequence"/>
</dbReference>
<proteinExistence type="predicted"/>
<dbReference type="AlphaFoldDB" id="D2V7W9"/>
<name>D2V7W9_NAEGR</name>
<keyword evidence="2" id="KW-1185">Reference proteome</keyword>
<organism evidence="2">
    <name type="scientific">Naegleria gruberi</name>
    <name type="common">Amoeba</name>
    <dbReference type="NCBI Taxonomy" id="5762"/>
    <lineage>
        <taxon>Eukaryota</taxon>
        <taxon>Discoba</taxon>
        <taxon>Heterolobosea</taxon>
        <taxon>Tetramitia</taxon>
        <taxon>Eutetramitia</taxon>
        <taxon>Vahlkampfiidae</taxon>
        <taxon>Naegleria</taxon>
    </lineage>
</organism>
<dbReference type="EMBL" id="GG738856">
    <property type="protein sequence ID" value="EFC47079.1"/>
    <property type="molecule type" value="Genomic_DNA"/>
</dbReference>
<dbReference type="OMA" id="NHTIATD"/>
<dbReference type="VEuPathDB" id="AmoebaDB:NAEGRDRAFT_64950"/>